<dbReference type="Proteomes" id="UP001056384">
    <property type="component" value="Chromosome 3"/>
</dbReference>
<feature type="compositionally biased region" description="Polar residues" evidence="1">
    <location>
        <begin position="816"/>
        <end position="832"/>
    </location>
</feature>
<dbReference type="OrthoDB" id="3650270at2759"/>
<reference evidence="3" key="1">
    <citation type="submission" date="2022-06" db="EMBL/GenBank/DDBJ databases">
        <title>Complete genome sequences of two strains of the flax pathogen Septoria linicola.</title>
        <authorList>
            <person name="Lapalu N."/>
            <person name="Simon A."/>
            <person name="Demenou B."/>
            <person name="Paumier D."/>
            <person name="Guillot M.-P."/>
            <person name="Gout L."/>
            <person name="Valade R."/>
        </authorList>
    </citation>
    <scope>NUCLEOTIDE SEQUENCE</scope>
    <source>
        <strain evidence="3">SE15195</strain>
    </source>
</reference>
<protein>
    <submittedName>
        <fullName evidence="3">Uncharacterized protein</fullName>
    </submittedName>
</protein>
<evidence type="ECO:0000256" key="1">
    <source>
        <dbReference type="SAM" id="MobiDB-lite"/>
    </source>
</evidence>
<feature type="chain" id="PRO_5040243734" evidence="2">
    <location>
        <begin position="24"/>
        <end position="857"/>
    </location>
</feature>
<evidence type="ECO:0000313" key="3">
    <source>
        <dbReference type="EMBL" id="USW50716.1"/>
    </source>
</evidence>
<feature type="compositionally biased region" description="Polar residues" evidence="1">
    <location>
        <begin position="654"/>
        <end position="665"/>
    </location>
</feature>
<feature type="compositionally biased region" description="Polar residues" evidence="1">
    <location>
        <begin position="695"/>
        <end position="736"/>
    </location>
</feature>
<evidence type="ECO:0000256" key="2">
    <source>
        <dbReference type="SAM" id="SignalP"/>
    </source>
</evidence>
<evidence type="ECO:0000313" key="4">
    <source>
        <dbReference type="Proteomes" id="UP001056384"/>
    </source>
</evidence>
<keyword evidence="2" id="KW-0732">Signal</keyword>
<dbReference type="EMBL" id="CP099420">
    <property type="protein sequence ID" value="USW50716.1"/>
    <property type="molecule type" value="Genomic_DNA"/>
</dbReference>
<feature type="signal peptide" evidence="2">
    <location>
        <begin position="1"/>
        <end position="23"/>
    </location>
</feature>
<dbReference type="AlphaFoldDB" id="A0A9Q9EGD8"/>
<feature type="region of interest" description="Disordered" evidence="1">
    <location>
        <begin position="813"/>
        <end position="833"/>
    </location>
</feature>
<accession>A0A9Q9EGD8</accession>
<feature type="compositionally biased region" description="Low complexity" evidence="1">
    <location>
        <begin position="666"/>
        <end position="694"/>
    </location>
</feature>
<sequence>MRSSLRAAAAAIAALQTGILVAGQDQTEIKTYSTDVPEEVTTVLTTVCPCEGTPVPYPWPCEDGEDCTPDEYPPDQYPPETITITETETYTEPGQTIKKTKYKTRTETQYATQTVHEPFNVTYTTTSTQYKPTTYYETIINNQTITDTATSTATVTDIYVSETTSISYVTYPASTVTENGTTVIIPPQTLTTTVTERETIPITIDRPVPYATTVIETVISGTTSFITQTLDRPVPYPTTVIETVVSGTTSFITQTLDRPVPSPTTVFETVISGTTSLVTQTLDRTQLVTVVSDRLVPTTIVQPPSTFTTTISLPGTTFITTITESGTTVVSTITQPGTVSTQIITQFGRTFVDTITIVQTGPTIVRTEPAQVISAPPQIVTVEVPPVTVTATPEPPVCSETGLVAVADSAGCGGRNCQIEYQEGAAVHWVDFPLSVAPPLRTAITFINEASRQTCITTSCNTDAFNEYYRTSLGACARPPCPSNTIDCDCNIVVGPIGLPGGQTTSVTQIGSSGWNLNLGPTATARDVGRCSAGGPECVTEAPRTLFTPVVYTGEVSNITVTNAAGSIAVNYLLPGIGDYFPPGDPLGDCTTAVLNSVSGYAPMLRARQVDGGFNSKLVTWKGAPTFAGQQIIRVSAEAVSLPSTPASVLAETTPAQSEPNASVASPTPESTPQSPTDAIVTTQSEGSGSTQTTVDPQQPESPTQSSGDSSVNVTPGTTATGGPNSVPATSPSESDGTAVESSVVLGTDSSSVSGTIYYTNTVYYSMVQGPAGQDVLDAVSMIRAGASTVASSDFGAYVTSILGLNSTGVPADVSESASTTNSSAPAQNTTGAAPGQVAVSWTLVMAACFFTISLLV</sequence>
<keyword evidence="4" id="KW-1185">Reference proteome</keyword>
<feature type="region of interest" description="Disordered" evidence="1">
    <location>
        <begin position="648"/>
        <end position="743"/>
    </location>
</feature>
<proteinExistence type="predicted"/>
<name>A0A9Q9EGD8_9PEZI</name>
<gene>
    <name evidence="3" type="ORF">Slin15195_G040350</name>
</gene>
<organism evidence="3 4">
    <name type="scientific">Septoria linicola</name>
    <dbReference type="NCBI Taxonomy" id="215465"/>
    <lineage>
        <taxon>Eukaryota</taxon>
        <taxon>Fungi</taxon>
        <taxon>Dikarya</taxon>
        <taxon>Ascomycota</taxon>
        <taxon>Pezizomycotina</taxon>
        <taxon>Dothideomycetes</taxon>
        <taxon>Dothideomycetidae</taxon>
        <taxon>Mycosphaerellales</taxon>
        <taxon>Mycosphaerellaceae</taxon>
        <taxon>Septoria</taxon>
    </lineage>
</organism>